<comment type="caution">
    <text evidence="2">The sequence shown here is derived from an EMBL/GenBank/DDBJ whole genome shotgun (WGS) entry which is preliminary data.</text>
</comment>
<evidence type="ECO:0000313" key="2">
    <source>
        <dbReference type="EMBL" id="RAR08198.1"/>
    </source>
</evidence>
<gene>
    <name evidence="2" type="ORF">DDE83_006115</name>
</gene>
<evidence type="ECO:0000256" key="1">
    <source>
        <dbReference type="SAM" id="MobiDB-lite"/>
    </source>
</evidence>
<dbReference type="Proteomes" id="UP000249619">
    <property type="component" value="Unassembled WGS sequence"/>
</dbReference>
<keyword evidence="3" id="KW-1185">Reference proteome</keyword>
<accession>A0A364N0A4</accession>
<sequence length="166" mass="18616">MIPIITLTGPEQVNEEYSVIETDDELPKSEANEEGSVIEPDEEISVSETDEDISVIETAEEISLGIFDVCRAIREDIYSLITEVKKPSMVPVDHNDTLETTSSLLDETRKVYGDLDEQYPEEQQSLWAKDQLAQLGKARLALNIGVKWRVQDTENRGVMGDSSQLD</sequence>
<dbReference type="EMBL" id="QGDH01000090">
    <property type="protein sequence ID" value="RAR08198.1"/>
    <property type="molecule type" value="Genomic_DNA"/>
</dbReference>
<reference evidence="3" key="1">
    <citation type="submission" date="2018-05" db="EMBL/GenBank/DDBJ databases">
        <title>Draft genome sequence of Stemphylium lycopersici strain CIDEFI 213.</title>
        <authorList>
            <person name="Medina R."/>
            <person name="Franco M.E.E."/>
            <person name="Lucentini C.G."/>
            <person name="Saparrat M.C.N."/>
            <person name="Balatti P.A."/>
        </authorList>
    </citation>
    <scope>NUCLEOTIDE SEQUENCE [LARGE SCALE GENOMIC DNA]</scope>
    <source>
        <strain evidence="3">CIDEFI 213</strain>
    </source>
</reference>
<feature type="region of interest" description="Disordered" evidence="1">
    <location>
        <begin position="21"/>
        <end position="46"/>
    </location>
</feature>
<dbReference type="AlphaFoldDB" id="A0A364N0A4"/>
<proteinExistence type="predicted"/>
<evidence type="ECO:0000313" key="3">
    <source>
        <dbReference type="Proteomes" id="UP000249619"/>
    </source>
</evidence>
<name>A0A364N0A4_STELY</name>
<organism evidence="2 3">
    <name type="scientific">Stemphylium lycopersici</name>
    <name type="common">Tomato gray leaf spot disease fungus</name>
    <name type="synonym">Thyrospora lycopersici</name>
    <dbReference type="NCBI Taxonomy" id="183478"/>
    <lineage>
        <taxon>Eukaryota</taxon>
        <taxon>Fungi</taxon>
        <taxon>Dikarya</taxon>
        <taxon>Ascomycota</taxon>
        <taxon>Pezizomycotina</taxon>
        <taxon>Dothideomycetes</taxon>
        <taxon>Pleosporomycetidae</taxon>
        <taxon>Pleosporales</taxon>
        <taxon>Pleosporineae</taxon>
        <taxon>Pleosporaceae</taxon>
        <taxon>Stemphylium</taxon>
    </lineage>
</organism>
<protein>
    <submittedName>
        <fullName evidence="2">Uncharacterized protein</fullName>
    </submittedName>
</protein>